<evidence type="ECO:0000313" key="2">
    <source>
        <dbReference type="Proteomes" id="UP000176609"/>
    </source>
</evidence>
<name>A0A1F6AQK7_9BACT</name>
<proteinExistence type="predicted"/>
<dbReference type="EMBL" id="MFJR01000007">
    <property type="protein sequence ID" value="OGG26948.1"/>
    <property type="molecule type" value="Genomic_DNA"/>
</dbReference>
<evidence type="ECO:0000313" key="1">
    <source>
        <dbReference type="EMBL" id="OGG26948.1"/>
    </source>
</evidence>
<organism evidence="1 2">
    <name type="scientific">Candidatus Gottesmanbacteria bacterium RIFCSPLOWO2_01_FULL_39_12b</name>
    <dbReference type="NCBI Taxonomy" id="1798388"/>
    <lineage>
        <taxon>Bacteria</taxon>
        <taxon>Candidatus Gottesmaniibacteriota</taxon>
    </lineage>
</organism>
<reference evidence="1 2" key="1">
    <citation type="journal article" date="2016" name="Nat. Commun.">
        <title>Thousands of microbial genomes shed light on interconnected biogeochemical processes in an aquifer system.</title>
        <authorList>
            <person name="Anantharaman K."/>
            <person name="Brown C.T."/>
            <person name="Hug L.A."/>
            <person name="Sharon I."/>
            <person name="Castelle C.J."/>
            <person name="Probst A.J."/>
            <person name="Thomas B.C."/>
            <person name="Singh A."/>
            <person name="Wilkins M.J."/>
            <person name="Karaoz U."/>
            <person name="Brodie E.L."/>
            <person name="Williams K.H."/>
            <person name="Hubbard S.S."/>
            <person name="Banfield J.F."/>
        </authorList>
    </citation>
    <scope>NUCLEOTIDE SEQUENCE [LARGE SCALE GENOMIC DNA]</scope>
</reference>
<dbReference type="Proteomes" id="UP000176609">
    <property type="component" value="Unassembled WGS sequence"/>
</dbReference>
<protein>
    <submittedName>
        <fullName evidence="1">Uncharacterized protein</fullName>
    </submittedName>
</protein>
<gene>
    <name evidence="1" type="ORF">A2960_02265</name>
</gene>
<comment type="caution">
    <text evidence="1">The sequence shown here is derived from an EMBL/GenBank/DDBJ whole genome shotgun (WGS) entry which is preliminary data.</text>
</comment>
<dbReference type="AlphaFoldDB" id="A0A1F6AQK7"/>
<accession>A0A1F6AQK7</accession>
<sequence>MKKFFIFIIIVVTTIYLIYNRNQCKYLGCIDFTGIKEYKIKDIYRDEKNLYSALYIRSDNLLRVEMKSDASREESDRNIESRTTTIKSQFENSRSPYPGEISDEIKCDDKFKPIYRDGYVIAYLNSRLTYGACSEEGNAYRSLLTWQYCDKQKKLYQLEFIYPKDKFHEDRLEITCLD</sequence>